<evidence type="ECO:0000313" key="5">
    <source>
        <dbReference type="EMBL" id="AUW93682.1"/>
    </source>
</evidence>
<dbReference type="Proteomes" id="UP000325292">
    <property type="component" value="Chromosome"/>
</dbReference>
<dbReference type="SUPFAM" id="SSF48452">
    <property type="entry name" value="TPR-like"/>
    <property type="match status" value="1"/>
</dbReference>
<evidence type="ECO:0008006" key="7">
    <source>
        <dbReference type="Google" id="ProtNLM"/>
    </source>
</evidence>
<proteinExistence type="predicted"/>
<accession>A0ABN5GYR5</accession>
<dbReference type="PANTHER" id="PTHR44227:SF3">
    <property type="entry name" value="PROTEIN O-MANNOSYL-TRANSFERASE TMTC4"/>
    <property type="match status" value="1"/>
</dbReference>
<dbReference type="EMBL" id="CP019454">
    <property type="protein sequence ID" value="AUW93682.1"/>
    <property type="molecule type" value="Genomic_DNA"/>
</dbReference>
<feature type="chain" id="PRO_5046452380" description="Tetratricopeptide repeat protein" evidence="4">
    <location>
        <begin position="23"/>
        <end position="262"/>
    </location>
</feature>
<feature type="repeat" description="TPR" evidence="3">
    <location>
        <begin position="109"/>
        <end position="142"/>
    </location>
</feature>
<protein>
    <recommendedName>
        <fullName evidence="7">Tetratricopeptide repeat protein</fullName>
    </recommendedName>
</protein>
<keyword evidence="1" id="KW-0677">Repeat</keyword>
<evidence type="ECO:0000256" key="4">
    <source>
        <dbReference type="SAM" id="SignalP"/>
    </source>
</evidence>
<dbReference type="PROSITE" id="PS50005">
    <property type="entry name" value="TPR"/>
    <property type="match status" value="1"/>
</dbReference>
<feature type="signal peptide" evidence="4">
    <location>
        <begin position="1"/>
        <end position="22"/>
    </location>
</feature>
<dbReference type="SMART" id="SM00028">
    <property type="entry name" value="TPR"/>
    <property type="match status" value="5"/>
</dbReference>
<evidence type="ECO:0000256" key="3">
    <source>
        <dbReference type="PROSITE-ProRule" id="PRU00339"/>
    </source>
</evidence>
<evidence type="ECO:0000256" key="1">
    <source>
        <dbReference type="ARBA" id="ARBA00022737"/>
    </source>
</evidence>
<evidence type="ECO:0000313" key="6">
    <source>
        <dbReference type="Proteomes" id="UP000325292"/>
    </source>
</evidence>
<dbReference type="InterPro" id="IPR019734">
    <property type="entry name" value="TPR_rpt"/>
</dbReference>
<evidence type="ECO:0000256" key="2">
    <source>
        <dbReference type="ARBA" id="ARBA00022803"/>
    </source>
</evidence>
<keyword evidence="6" id="KW-1185">Reference proteome</keyword>
<reference evidence="5 6" key="1">
    <citation type="journal article" date="2019" name="Sci. Rep.">
        <title>Sulfobacillus thermotolerans: new insights into resistance and metabolic capacities of acidophilic chemolithotrophs.</title>
        <authorList>
            <person name="Panyushkina A.E."/>
            <person name="Babenko V.V."/>
            <person name="Nikitina A.S."/>
            <person name="Selezneva O.V."/>
            <person name="Tsaplina I.A."/>
            <person name="Letarova M.A."/>
            <person name="Kostryukova E.S."/>
            <person name="Letarov A.V."/>
        </authorList>
    </citation>
    <scope>NUCLEOTIDE SEQUENCE [LARGE SCALE GENOMIC DNA]</scope>
    <source>
        <strain evidence="5 6">Kr1</strain>
    </source>
</reference>
<organism evidence="5 6">
    <name type="scientific">Sulfobacillus thermotolerans</name>
    <dbReference type="NCBI Taxonomy" id="338644"/>
    <lineage>
        <taxon>Bacteria</taxon>
        <taxon>Bacillati</taxon>
        <taxon>Bacillota</taxon>
        <taxon>Clostridia</taxon>
        <taxon>Eubacteriales</taxon>
        <taxon>Clostridiales Family XVII. Incertae Sedis</taxon>
        <taxon>Sulfobacillus</taxon>
    </lineage>
</organism>
<keyword evidence="2 3" id="KW-0802">TPR repeat</keyword>
<dbReference type="Pfam" id="PF13432">
    <property type="entry name" value="TPR_16"/>
    <property type="match status" value="1"/>
</dbReference>
<dbReference type="PROSITE" id="PS51257">
    <property type="entry name" value="PROKAR_LIPOPROTEIN"/>
    <property type="match status" value="1"/>
</dbReference>
<dbReference type="Gene3D" id="1.25.40.10">
    <property type="entry name" value="Tetratricopeptide repeat domain"/>
    <property type="match status" value="1"/>
</dbReference>
<dbReference type="PANTHER" id="PTHR44227">
    <property type="match status" value="1"/>
</dbReference>
<name>A0ABN5GYR5_9FIRM</name>
<keyword evidence="4" id="KW-0732">Signal</keyword>
<gene>
    <name evidence="5" type="ORF">BXT84_06790</name>
</gene>
<dbReference type="InterPro" id="IPR052346">
    <property type="entry name" value="O-mannosyl-transferase_TMTC"/>
</dbReference>
<sequence>MSVNLKWAMAAAALLMILSGCGSNNYLVPPGAHANNGQIAADQQAVEERYQALQFNLQRAVATEESALVKDPTWAAGYSRLGQLFWDADQPHAALKEAQRACALAPKSQTYWNNLGGMAVSMQQWSLARHAYHHTLHLDPANWQAMVGLGQIAVALHQWNNARVLADKALAVAGPQGPIYVLFGEVAQNANDWTTAATYYRNAIAANPAWWEGYYDMAIVDVHWGEIAQAESNIRQALHDNPDSAAPWILLQSLPQTSSTRP</sequence>
<dbReference type="InterPro" id="IPR011990">
    <property type="entry name" value="TPR-like_helical_dom_sf"/>
</dbReference>